<keyword evidence="2" id="KW-0732">Signal</keyword>
<feature type="signal peptide" evidence="2">
    <location>
        <begin position="1"/>
        <end position="21"/>
    </location>
</feature>
<accession>A0A2A4K5M2</accession>
<evidence type="ECO:0000256" key="1">
    <source>
        <dbReference type="SAM" id="MobiDB-lite"/>
    </source>
</evidence>
<comment type="caution">
    <text evidence="3">The sequence shown here is derived from an EMBL/GenBank/DDBJ whole genome shotgun (WGS) entry which is preliminary data.</text>
</comment>
<reference evidence="3" key="1">
    <citation type="submission" date="2017-09" db="EMBL/GenBank/DDBJ databases">
        <title>Contemporary evolution of a Lepidopteran species, Heliothis virescens, in response to modern agricultural practices.</title>
        <authorList>
            <person name="Fritz M.L."/>
            <person name="Deyonke A.M."/>
            <person name="Papanicolaou A."/>
            <person name="Micinski S."/>
            <person name="Westbrook J."/>
            <person name="Gould F."/>
        </authorList>
    </citation>
    <scope>NUCLEOTIDE SEQUENCE [LARGE SCALE GENOMIC DNA]</scope>
    <source>
        <strain evidence="3">HvINT-</strain>
        <tissue evidence="3">Whole body</tissue>
    </source>
</reference>
<organism evidence="3">
    <name type="scientific">Heliothis virescens</name>
    <name type="common">Tobacco budworm moth</name>
    <dbReference type="NCBI Taxonomy" id="7102"/>
    <lineage>
        <taxon>Eukaryota</taxon>
        <taxon>Metazoa</taxon>
        <taxon>Ecdysozoa</taxon>
        <taxon>Arthropoda</taxon>
        <taxon>Hexapoda</taxon>
        <taxon>Insecta</taxon>
        <taxon>Pterygota</taxon>
        <taxon>Neoptera</taxon>
        <taxon>Endopterygota</taxon>
        <taxon>Lepidoptera</taxon>
        <taxon>Glossata</taxon>
        <taxon>Ditrysia</taxon>
        <taxon>Noctuoidea</taxon>
        <taxon>Noctuidae</taxon>
        <taxon>Heliothinae</taxon>
        <taxon>Heliothis</taxon>
    </lineage>
</organism>
<evidence type="ECO:0000256" key="2">
    <source>
        <dbReference type="SAM" id="SignalP"/>
    </source>
</evidence>
<protein>
    <submittedName>
        <fullName evidence="3">Uncharacterized protein</fullName>
    </submittedName>
</protein>
<feature type="chain" id="PRO_5013354257" evidence="2">
    <location>
        <begin position="22"/>
        <end position="89"/>
    </location>
</feature>
<feature type="region of interest" description="Disordered" evidence="1">
    <location>
        <begin position="67"/>
        <end position="89"/>
    </location>
</feature>
<dbReference type="AlphaFoldDB" id="A0A2A4K5M2"/>
<dbReference type="EMBL" id="NWSH01000104">
    <property type="protein sequence ID" value="PCG79527.1"/>
    <property type="molecule type" value="Genomic_DNA"/>
</dbReference>
<name>A0A2A4K5M2_HELVI</name>
<gene>
    <name evidence="3" type="ORF">B5V51_227</name>
</gene>
<sequence length="89" mass="9101">MKLVLAITLVVAIWHLGEVTSASTSAPSAPALTGIGSTTVKPWTQKFKDGLGKFLQGAAVASAVSQGIKNARGNRHKPSATASLAPKPH</sequence>
<proteinExistence type="predicted"/>
<evidence type="ECO:0000313" key="3">
    <source>
        <dbReference type="EMBL" id="PCG79527.1"/>
    </source>
</evidence>